<evidence type="ECO:0000256" key="3">
    <source>
        <dbReference type="ARBA" id="ARBA00022475"/>
    </source>
</evidence>
<dbReference type="GO" id="GO:0042910">
    <property type="term" value="F:xenobiotic transmembrane transporter activity"/>
    <property type="evidence" value="ECO:0007669"/>
    <property type="project" value="InterPro"/>
</dbReference>
<evidence type="ECO:0000313" key="8">
    <source>
        <dbReference type="EMBL" id="SHK85917.1"/>
    </source>
</evidence>
<feature type="transmembrane region" description="Helical" evidence="7">
    <location>
        <begin position="418"/>
        <end position="437"/>
    </location>
</feature>
<sequence>MSKRTHNPLAYHHSIWSLLKFAAPSIGMMIVISLYTVTDGILIGRYIGSDALAASNIVYPAFNLVLGLAIMLAAGGSALVAKTLGEGNRELASRRFTLITINGAILSTLLAFSLWLFMEPMLSFLGASPALYTECVDYIVTLLPFFPAAAMMMIFNALFIADGRPIQGFLVSVVSGLLNALLDYLFMAQLNMGIAGAALGTGLGETAAVLIGLHYFSCRSRLIRFKAPQLEWRALSQAMYNGSSELVTELSIGLTTFLFNIITFSWAGEDGVAAISVILYAEMLLTSVLVGFSNGVAPIFSYQFGAKNYPELLRLMKLALLSIAGFSLTAFAGSRILAEPLIHLFLPEGGSAYDITVNGFLLFGFSFLLSGFNLFTSGFFTAISDGKTSAIASFARNLAGIVIFLLLLPQLIGFSGVWLAVPAADLAAVLLSAFLLYDQARSFRTMQQKTAKTGLRKYPHLPQAASLK</sequence>
<evidence type="ECO:0000256" key="5">
    <source>
        <dbReference type="ARBA" id="ARBA00022989"/>
    </source>
</evidence>
<keyword evidence="4 7" id="KW-0812">Transmembrane</keyword>
<keyword evidence="6 7" id="KW-0472">Membrane</keyword>
<evidence type="ECO:0000313" key="9">
    <source>
        <dbReference type="Proteomes" id="UP000184263"/>
    </source>
</evidence>
<protein>
    <submittedName>
        <fullName evidence="8">Na+-driven multidrug efflux pump</fullName>
    </submittedName>
</protein>
<dbReference type="GO" id="GO:0005886">
    <property type="term" value="C:plasma membrane"/>
    <property type="evidence" value="ECO:0007669"/>
    <property type="project" value="UniProtKB-SubCell"/>
</dbReference>
<dbReference type="PIRSF" id="PIRSF006603">
    <property type="entry name" value="DinF"/>
    <property type="match status" value="1"/>
</dbReference>
<dbReference type="RefSeq" id="WP_073091090.1">
    <property type="nucleotide sequence ID" value="NZ_FRBC01000021.1"/>
</dbReference>
<dbReference type="PANTHER" id="PTHR43823">
    <property type="entry name" value="SPORULATION PROTEIN YKVU"/>
    <property type="match status" value="1"/>
</dbReference>
<feature type="transmembrane region" description="Helical" evidence="7">
    <location>
        <begin position="394"/>
        <end position="412"/>
    </location>
</feature>
<feature type="transmembrane region" description="Helical" evidence="7">
    <location>
        <begin position="318"/>
        <end position="338"/>
    </location>
</feature>
<keyword evidence="5 7" id="KW-1133">Transmembrane helix</keyword>
<feature type="transmembrane region" description="Helical" evidence="7">
    <location>
        <begin position="246"/>
        <end position="267"/>
    </location>
</feature>
<feature type="transmembrane region" description="Helical" evidence="7">
    <location>
        <begin position="168"/>
        <end position="187"/>
    </location>
</feature>
<dbReference type="Proteomes" id="UP000184263">
    <property type="component" value="Unassembled WGS sequence"/>
</dbReference>
<dbReference type="InterPro" id="IPR048279">
    <property type="entry name" value="MdtK-like"/>
</dbReference>
<evidence type="ECO:0000256" key="7">
    <source>
        <dbReference type="SAM" id="Phobius"/>
    </source>
</evidence>
<reference evidence="8 9" key="1">
    <citation type="submission" date="2016-11" db="EMBL/GenBank/DDBJ databases">
        <authorList>
            <person name="Jaros S."/>
            <person name="Januszkiewicz K."/>
            <person name="Wedrychowicz H."/>
        </authorList>
    </citation>
    <scope>NUCLEOTIDE SEQUENCE [LARGE SCALE GENOMIC DNA]</scope>
    <source>
        <strain evidence="8 9">HD4</strain>
    </source>
</reference>
<evidence type="ECO:0000256" key="6">
    <source>
        <dbReference type="ARBA" id="ARBA00023136"/>
    </source>
</evidence>
<dbReference type="InterPro" id="IPR051327">
    <property type="entry name" value="MATE_MepA_subfamily"/>
</dbReference>
<dbReference type="OrthoDB" id="9811110at2"/>
<dbReference type="AlphaFoldDB" id="A0A1M6VWP6"/>
<dbReference type="InterPro" id="IPR002528">
    <property type="entry name" value="MATE_fam"/>
</dbReference>
<feature type="transmembrane region" description="Helical" evidence="7">
    <location>
        <begin position="273"/>
        <end position="297"/>
    </location>
</feature>
<feature type="transmembrane region" description="Helical" evidence="7">
    <location>
        <begin position="21"/>
        <end position="44"/>
    </location>
</feature>
<evidence type="ECO:0000256" key="4">
    <source>
        <dbReference type="ARBA" id="ARBA00022692"/>
    </source>
</evidence>
<dbReference type="PANTHER" id="PTHR43823:SF3">
    <property type="entry name" value="MULTIDRUG EXPORT PROTEIN MEPA"/>
    <property type="match status" value="1"/>
</dbReference>
<comment type="subcellular location">
    <subcellularLocation>
        <location evidence="1">Cell membrane</location>
        <topology evidence="1">Multi-pass membrane protein</topology>
    </subcellularLocation>
</comment>
<evidence type="ECO:0000256" key="1">
    <source>
        <dbReference type="ARBA" id="ARBA00004651"/>
    </source>
</evidence>
<proteinExistence type="predicted"/>
<feature type="transmembrane region" description="Helical" evidence="7">
    <location>
        <begin position="96"/>
        <end position="118"/>
    </location>
</feature>
<gene>
    <name evidence="8" type="ORF">SAMN05216582_12116</name>
</gene>
<name>A0A1M6VWP6_SELRU</name>
<dbReference type="GO" id="GO:0015297">
    <property type="term" value="F:antiporter activity"/>
    <property type="evidence" value="ECO:0007669"/>
    <property type="project" value="InterPro"/>
</dbReference>
<evidence type="ECO:0000256" key="2">
    <source>
        <dbReference type="ARBA" id="ARBA00022448"/>
    </source>
</evidence>
<dbReference type="Pfam" id="PF01554">
    <property type="entry name" value="MatE"/>
    <property type="match status" value="2"/>
</dbReference>
<feature type="transmembrane region" description="Helical" evidence="7">
    <location>
        <begin position="64"/>
        <end position="84"/>
    </location>
</feature>
<organism evidence="8 9">
    <name type="scientific">Selenomonas ruminantium</name>
    <dbReference type="NCBI Taxonomy" id="971"/>
    <lineage>
        <taxon>Bacteria</taxon>
        <taxon>Bacillati</taxon>
        <taxon>Bacillota</taxon>
        <taxon>Negativicutes</taxon>
        <taxon>Selenomonadales</taxon>
        <taxon>Selenomonadaceae</taxon>
        <taxon>Selenomonas</taxon>
    </lineage>
</organism>
<accession>A0A1M6VWP6</accession>
<dbReference type="EMBL" id="FRBC01000021">
    <property type="protein sequence ID" value="SHK85917.1"/>
    <property type="molecule type" value="Genomic_DNA"/>
</dbReference>
<keyword evidence="3" id="KW-1003">Cell membrane</keyword>
<feature type="transmembrane region" description="Helical" evidence="7">
    <location>
        <begin position="138"/>
        <end position="161"/>
    </location>
</feature>
<feature type="transmembrane region" description="Helical" evidence="7">
    <location>
        <begin position="193"/>
        <end position="216"/>
    </location>
</feature>
<feature type="transmembrane region" description="Helical" evidence="7">
    <location>
        <begin position="358"/>
        <end position="382"/>
    </location>
</feature>
<keyword evidence="2" id="KW-0813">Transport</keyword>